<dbReference type="EMBL" id="JAPOHA010000005">
    <property type="protein sequence ID" value="MCY1713961.1"/>
    <property type="molecule type" value="Genomic_DNA"/>
</dbReference>
<reference evidence="1 2" key="1">
    <citation type="submission" date="2022-11" db="EMBL/GenBank/DDBJ databases">
        <authorList>
            <person name="Caiyu Z."/>
        </authorList>
    </citation>
    <scope>NUCLEOTIDE SEQUENCE [LARGE SCALE GENOMIC DNA]</scope>
    <source>
        <strain evidence="1 2">YR-4</strain>
    </source>
</reference>
<keyword evidence="2" id="KW-1185">Reference proteome</keyword>
<protein>
    <submittedName>
        <fullName evidence="1">Uncharacterized protein</fullName>
    </submittedName>
</protein>
<evidence type="ECO:0000313" key="1">
    <source>
        <dbReference type="EMBL" id="MCY1713961.1"/>
    </source>
</evidence>
<gene>
    <name evidence="1" type="ORF">OUY18_06810</name>
</gene>
<comment type="caution">
    <text evidence="1">The sequence shown here is derived from an EMBL/GenBank/DDBJ whole genome shotgun (WGS) entry which is preliminary data.</text>
</comment>
<name>A0ABT4BST7_9FIRM</name>
<dbReference type="RefSeq" id="WP_268058004.1">
    <property type="nucleotide sequence ID" value="NZ_JAPOHA010000005.1"/>
</dbReference>
<evidence type="ECO:0000313" key="2">
    <source>
        <dbReference type="Proteomes" id="UP001082703"/>
    </source>
</evidence>
<dbReference type="Proteomes" id="UP001082703">
    <property type="component" value="Unassembled WGS sequence"/>
</dbReference>
<proteinExistence type="predicted"/>
<sequence>MMMLAEIPVEGEIVKEYSISETRVLFSSAACADNTPEDDRRILNQAAQASLNIFLKNQNRE</sequence>
<accession>A0ABT4BST7</accession>
<organism evidence="1 2">
    <name type="scientific">Caproiciproducens galactitolivorans</name>
    <dbReference type="NCBI Taxonomy" id="642589"/>
    <lineage>
        <taxon>Bacteria</taxon>
        <taxon>Bacillati</taxon>
        <taxon>Bacillota</taxon>
        <taxon>Clostridia</taxon>
        <taxon>Eubacteriales</taxon>
        <taxon>Acutalibacteraceae</taxon>
        <taxon>Caproiciproducens</taxon>
    </lineage>
</organism>